<feature type="transmembrane region" description="Helical" evidence="6">
    <location>
        <begin position="462"/>
        <end position="489"/>
    </location>
</feature>
<feature type="transmembrane region" description="Helical" evidence="6">
    <location>
        <begin position="306"/>
        <end position="323"/>
    </location>
</feature>
<evidence type="ECO:0000256" key="4">
    <source>
        <dbReference type="ARBA" id="ARBA00023136"/>
    </source>
</evidence>
<feature type="domain" description="O-antigen ligase-related" evidence="7">
    <location>
        <begin position="462"/>
        <end position="592"/>
    </location>
</feature>
<feature type="transmembrane region" description="Helical" evidence="6">
    <location>
        <begin position="177"/>
        <end position="195"/>
    </location>
</feature>
<keyword evidence="4 6" id="KW-0472">Membrane</keyword>
<gene>
    <name evidence="8" type="ORF">C0216_17205</name>
</gene>
<feature type="region of interest" description="Disordered" evidence="5">
    <location>
        <begin position="669"/>
        <end position="698"/>
    </location>
</feature>
<dbReference type="PANTHER" id="PTHR37422">
    <property type="entry name" value="TEICHURONIC ACID BIOSYNTHESIS PROTEIN TUAE"/>
    <property type="match status" value="1"/>
</dbReference>
<evidence type="ECO:0000256" key="1">
    <source>
        <dbReference type="ARBA" id="ARBA00004141"/>
    </source>
</evidence>
<keyword evidence="9" id="KW-1185">Reference proteome</keyword>
<feature type="transmembrane region" description="Helical" evidence="6">
    <location>
        <begin position="248"/>
        <end position="266"/>
    </location>
</feature>
<evidence type="ECO:0000256" key="6">
    <source>
        <dbReference type="SAM" id="Phobius"/>
    </source>
</evidence>
<name>A0A344U233_9ACTN</name>
<evidence type="ECO:0000313" key="8">
    <source>
        <dbReference type="EMBL" id="AXE24954.1"/>
    </source>
</evidence>
<dbReference type="EMBL" id="CP030862">
    <property type="protein sequence ID" value="AXE24954.1"/>
    <property type="molecule type" value="Genomic_DNA"/>
</dbReference>
<dbReference type="GO" id="GO:0016020">
    <property type="term" value="C:membrane"/>
    <property type="evidence" value="ECO:0007669"/>
    <property type="project" value="UniProtKB-SubCell"/>
</dbReference>
<feature type="transmembrane region" description="Helical" evidence="6">
    <location>
        <begin position="343"/>
        <end position="360"/>
    </location>
</feature>
<dbReference type="Proteomes" id="UP000252004">
    <property type="component" value="Chromosome"/>
</dbReference>
<evidence type="ECO:0000256" key="2">
    <source>
        <dbReference type="ARBA" id="ARBA00022692"/>
    </source>
</evidence>
<dbReference type="KEGG" id="sgz:C0216_17205"/>
<feature type="transmembrane region" description="Helical" evidence="6">
    <location>
        <begin position="372"/>
        <end position="394"/>
    </location>
</feature>
<evidence type="ECO:0000256" key="3">
    <source>
        <dbReference type="ARBA" id="ARBA00022989"/>
    </source>
</evidence>
<evidence type="ECO:0000259" key="7">
    <source>
        <dbReference type="Pfam" id="PF04932"/>
    </source>
</evidence>
<accession>A0A344U233</accession>
<organism evidence="8 9">
    <name type="scientific">Streptomyces globosus</name>
    <dbReference type="NCBI Taxonomy" id="68209"/>
    <lineage>
        <taxon>Bacteria</taxon>
        <taxon>Bacillati</taxon>
        <taxon>Actinomycetota</taxon>
        <taxon>Actinomycetes</taxon>
        <taxon>Kitasatosporales</taxon>
        <taxon>Streptomycetaceae</taxon>
        <taxon>Streptomyces</taxon>
    </lineage>
</organism>
<dbReference type="OrthoDB" id="5243524at2"/>
<dbReference type="AlphaFoldDB" id="A0A344U233"/>
<keyword evidence="3 6" id="KW-1133">Transmembrane helix</keyword>
<feature type="transmembrane region" description="Helical" evidence="6">
    <location>
        <begin position="641"/>
        <end position="661"/>
    </location>
</feature>
<feature type="region of interest" description="Disordered" evidence="5">
    <location>
        <begin position="210"/>
        <end position="246"/>
    </location>
</feature>
<evidence type="ECO:0000313" key="9">
    <source>
        <dbReference type="Proteomes" id="UP000252004"/>
    </source>
</evidence>
<dbReference type="GO" id="GO:0016874">
    <property type="term" value="F:ligase activity"/>
    <property type="evidence" value="ECO:0007669"/>
    <property type="project" value="UniProtKB-KW"/>
</dbReference>
<feature type="transmembrane region" description="Helical" evidence="6">
    <location>
        <begin position="576"/>
        <end position="596"/>
    </location>
</feature>
<dbReference type="InterPro" id="IPR051533">
    <property type="entry name" value="WaaL-like"/>
</dbReference>
<protein>
    <submittedName>
        <fullName evidence="8">O-antigen ligase domain-containing protein</fullName>
    </submittedName>
</protein>
<sequence length="698" mass="74004">MNMREMCRVLRRRWYVMASLTLLGLLAGFHLHRSVPVEYESQSSIALLDSTAVAQLAPTFGNPLSNAGGSLVVTADVLIRTLSGADAARALQGLGVTDPYTVGFAANASGPMLTLSVTGTDRARVLEETNTLTAFAGEQLTALQAAAGVQPRYFVQTAPVVLPQTPVPLLKSRYQQVLAVVIAGTAAGFTLSFATESALTARRRRRAAAAPAAGAPAAPGLAGPAGRTAVRAGRDHPPRRRRGSRPDATALLSGYLALAFFIPSNLTLPGLGGVGTPANAYALLCLFWYLASWLTGRIRPPAATRLPRTAMLVLALAVLGSYLANATRGSSQKEILGADRGLIGLLVWVSLVVLATAAIHDRSRLDVLMRRMVVMGAAVAAIGFYDFFTATNIADSITLPGLQSSVPQIATLDRGSFTRPRSTTAQPLEFGGMLALLLPFAVQQALDPARRTLARWRRWAPVALMGGALPLTVSRTSIIGVLLVVLVMVPRWRPERRWAAIGLLCGAVAAFKVVIPGLIGTITALFASFLSNGDSSTQARTVKYGAIVPYLEERPLFGRGFGTFTPDLYFFTDNQYMLTLAETGLAGLAALLLLFLTGIHQGGAIRRLARTENDRELGQAFFASALVALVISATFDSLSFPMFAGMFFLTLAAGGSHLGFLRRAAPQHPTVESPCPHTAPCPPTAPCPHRAPDRVPVP</sequence>
<feature type="compositionally biased region" description="Low complexity" evidence="5">
    <location>
        <begin position="210"/>
        <end position="231"/>
    </location>
</feature>
<evidence type="ECO:0000256" key="5">
    <source>
        <dbReference type="SAM" id="MobiDB-lite"/>
    </source>
</evidence>
<feature type="transmembrane region" description="Helical" evidence="6">
    <location>
        <begin position="278"/>
        <end position="294"/>
    </location>
</feature>
<dbReference type="PANTHER" id="PTHR37422:SF13">
    <property type="entry name" value="LIPOPOLYSACCHARIDE BIOSYNTHESIS PROTEIN PA4999-RELATED"/>
    <property type="match status" value="1"/>
</dbReference>
<feature type="transmembrane region" description="Helical" evidence="6">
    <location>
        <begin position="501"/>
        <end position="527"/>
    </location>
</feature>
<feature type="transmembrane region" description="Helical" evidence="6">
    <location>
        <begin position="617"/>
        <end position="635"/>
    </location>
</feature>
<proteinExistence type="predicted"/>
<feature type="compositionally biased region" description="Pro residues" evidence="5">
    <location>
        <begin position="677"/>
        <end position="686"/>
    </location>
</feature>
<dbReference type="Pfam" id="PF04932">
    <property type="entry name" value="Wzy_C"/>
    <property type="match status" value="1"/>
</dbReference>
<keyword evidence="8" id="KW-0436">Ligase</keyword>
<comment type="subcellular location">
    <subcellularLocation>
        <location evidence="1">Membrane</location>
        <topology evidence="1">Multi-pass membrane protein</topology>
    </subcellularLocation>
</comment>
<reference evidence="8 9" key="1">
    <citation type="submission" date="2018-01" db="EMBL/GenBank/DDBJ databases">
        <title>Draft genome Sequence of streptomyces globosus LZH-48.</title>
        <authorList>
            <person name="Ran K."/>
            <person name="Li Z."/>
            <person name="Wei S."/>
            <person name="Dong R."/>
        </authorList>
    </citation>
    <scope>NUCLEOTIDE SEQUENCE [LARGE SCALE GENOMIC DNA]</scope>
    <source>
        <strain evidence="8 9">LZH-48</strain>
    </source>
</reference>
<dbReference type="InterPro" id="IPR007016">
    <property type="entry name" value="O-antigen_ligase-rel_domated"/>
</dbReference>
<keyword evidence="2 6" id="KW-0812">Transmembrane</keyword>